<dbReference type="AlphaFoldDB" id="A0A1A8NPL7"/>
<gene>
    <name evidence="1" type="primary">Nfu_g_1_009891</name>
</gene>
<name>A0A1A8NPL7_9TELE</name>
<feature type="non-terminal residue" evidence="1">
    <location>
        <position position="1"/>
    </location>
</feature>
<reference evidence="1" key="2">
    <citation type="submission" date="2016-06" db="EMBL/GenBank/DDBJ databases">
        <title>The genome of a short-lived fish provides insights into sex chromosome evolution and the genetic control of aging.</title>
        <authorList>
            <person name="Reichwald K."/>
            <person name="Felder M."/>
            <person name="Petzold A."/>
            <person name="Koch P."/>
            <person name="Groth M."/>
            <person name="Platzer M."/>
        </authorList>
    </citation>
    <scope>NUCLEOTIDE SEQUENCE</scope>
    <source>
        <tissue evidence="1">Brain</tissue>
    </source>
</reference>
<organism evidence="1">
    <name type="scientific">Nothobranchius pienaari</name>
    <dbReference type="NCBI Taxonomy" id="704102"/>
    <lineage>
        <taxon>Eukaryota</taxon>
        <taxon>Metazoa</taxon>
        <taxon>Chordata</taxon>
        <taxon>Craniata</taxon>
        <taxon>Vertebrata</taxon>
        <taxon>Euteleostomi</taxon>
        <taxon>Actinopterygii</taxon>
        <taxon>Neopterygii</taxon>
        <taxon>Teleostei</taxon>
        <taxon>Neoteleostei</taxon>
        <taxon>Acanthomorphata</taxon>
        <taxon>Ovalentaria</taxon>
        <taxon>Atherinomorphae</taxon>
        <taxon>Cyprinodontiformes</taxon>
        <taxon>Nothobranchiidae</taxon>
        <taxon>Nothobranchius</taxon>
    </lineage>
</organism>
<proteinExistence type="predicted"/>
<dbReference type="EMBL" id="HAEG01004126">
    <property type="protein sequence ID" value="SBR70844.1"/>
    <property type="molecule type" value="Transcribed_RNA"/>
</dbReference>
<protein>
    <submittedName>
        <fullName evidence="1">Uncharacterized protein</fullName>
    </submittedName>
</protein>
<sequence length="49" mass="5693">SERNLLRTSFTHPKLIILILAPFSHRFVFKPVISKLLKTVIKIAIHELL</sequence>
<reference evidence="1" key="1">
    <citation type="submission" date="2016-05" db="EMBL/GenBank/DDBJ databases">
        <authorList>
            <person name="Lavstsen T."/>
            <person name="Jespersen J.S."/>
        </authorList>
    </citation>
    <scope>NUCLEOTIDE SEQUENCE</scope>
    <source>
        <tissue evidence="1">Brain</tissue>
    </source>
</reference>
<evidence type="ECO:0000313" key="1">
    <source>
        <dbReference type="EMBL" id="SBR70844.1"/>
    </source>
</evidence>
<accession>A0A1A8NPL7</accession>